<reference evidence="1 2" key="1">
    <citation type="journal article" date="2012" name="Genet. Mol. Biol.">
        <title>Analysis of 16S rRNA and mxaF genes revealing insights into Methylobacterium niche-specific plant association.</title>
        <authorList>
            <person name="Dourado M.N."/>
            <person name="Andreote F.D."/>
            <person name="Dini-Andreote F."/>
            <person name="Conti R."/>
            <person name="Araujo J.M."/>
            <person name="Araujo W.L."/>
        </authorList>
    </citation>
    <scope>NUCLEOTIDE SEQUENCE [LARGE SCALE GENOMIC DNA]</scope>
    <source>
        <strain evidence="1 2">SR1.6/4</strain>
    </source>
</reference>
<keyword evidence="2" id="KW-1185">Reference proteome</keyword>
<protein>
    <submittedName>
        <fullName evidence="1">Uncharacterized protein</fullName>
    </submittedName>
</protein>
<proteinExistence type="predicted"/>
<sequence length="164" mass="17353">MISHIAALCDLWRSRRARSAVLASLRPFNDSLRQVGETNPQSLNDPYLIGFLIASVSGLARDACPNIGSEGIGAVQLDVCGGLTGLPRSVLAERIVCLSLGEDGAFLLGCADAVAFHATLSAVQGEAYDAEEPGPAALEAQALWERFVERWTSGEAVRDGVLRS</sequence>
<dbReference type="EMBL" id="MLBY01000002">
    <property type="protein sequence ID" value="MEE7455990.1"/>
    <property type="molecule type" value="Genomic_DNA"/>
</dbReference>
<comment type="caution">
    <text evidence="1">The sequence shown here is derived from an EMBL/GenBank/DDBJ whole genome shotgun (WGS) entry which is preliminary data.</text>
</comment>
<dbReference type="Proteomes" id="UP001349262">
    <property type="component" value="Unassembled WGS sequence"/>
</dbReference>
<evidence type="ECO:0000313" key="2">
    <source>
        <dbReference type="Proteomes" id="UP001349262"/>
    </source>
</evidence>
<gene>
    <name evidence="1" type="ORF">MRSR164_03945</name>
</gene>
<evidence type="ECO:0000313" key="1">
    <source>
        <dbReference type="EMBL" id="MEE7455990.1"/>
    </source>
</evidence>
<organism evidence="1 2">
    <name type="scientific">Methylobacterium radiotolerans</name>
    <dbReference type="NCBI Taxonomy" id="31998"/>
    <lineage>
        <taxon>Bacteria</taxon>
        <taxon>Pseudomonadati</taxon>
        <taxon>Pseudomonadota</taxon>
        <taxon>Alphaproteobacteria</taxon>
        <taxon>Hyphomicrobiales</taxon>
        <taxon>Methylobacteriaceae</taxon>
        <taxon>Methylobacterium</taxon>
    </lineage>
</organism>
<accession>A0ABU7T621</accession>
<name>A0ABU7T621_9HYPH</name>